<proteinExistence type="predicted"/>
<dbReference type="InterPro" id="IPR015671">
    <property type="entry name" value="GSCR1_dom"/>
</dbReference>
<name>A0AAV8VPX7_9CUCU</name>
<feature type="domain" description="GLTSCR protein conserved" evidence="2">
    <location>
        <begin position="379"/>
        <end position="479"/>
    </location>
</feature>
<sequence length="602" mass="66733">MQSSTVQAQPNYADAKKNIQNIQISAMAQPTINATTPVVQVLNQNFQSGMISNSTSQAQATIPFNSFITPNFTINNGLMLQRSGGFKLTVGEDGRLVLQHDPTLNQDLQSQIILQSLLGLNGGLVLQPSMDQQTVQQTVQTIQQQSVQTIQQQTVQSQTIQTVQQQTVQPQAQKILASGKLLPPDKVYYHNNQLTIVNPSSLNLPSPGHAKNEPPPSPSTVPVLSGGQSVVRSTSVETQPTSNHQPITTEAHPVSRISVSVPSSEHATAQTVHHHPHPLPHLHNAVNNQTNQHHNQASLQSHPIQTHPTSNQQIVGHQAQLHQNHVPVSHHPNQINQRLGVPQPVPQPNVQQQIQHQPPQPIHSLAKKAQLIETQLNLDQNGAIKPDIHTAFRDKKDACIRLVRYHCLDQPVLSEKDLTKADEIFELTARHFIGKYAKMVDKYKYLLMKESMRHVQTSELMMLDRMFLAEEQQSLMRLRQDYENELLNLPLALPDPPPPNQPLGAEAGQCLSQPLGADQPPEDYDEWACIQRELGCLPPNESISNAVKHMGNTSMPNQPSQSQSKRTTVVTRLGTISNTLYLPVAETEMALGKWLVVYRSVT</sequence>
<dbReference type="PANTHER" id="PTHR15572">
    <property type="entry name" value="GLIOMA TUMOR SUPPRESSOR CANDIDATE REGION GENE 1"/>
    <property type="match status" value="1"/>
</dbReference>
<dbReference type="GO" id="GO:0016514">
    <property type="term" value="C:SWI/SNF complex"/>
    <property type="evidence" value="ECO:0007669"/>
    <property type="project" value="TreeGrafter"/>
</dbReference>
<evidence type="ECO:0000313" key="4">
    <source>
        <dbReference type="Proteomes" id="UP001159042"/>
    </source>
</evidence>
<comment type="caution">
    <text evidence="3">The sequence shown here is derived from an EMBL/GenBank/DDBJ whole genome shotgun (WGS) entry which is preliminary data.</text>
</comment>
<protein>
    <recommendedName>
        <fullName evidence="2">GLTSCR protein conserved domain-containing protein</fullName>
    </recommendedName>
</protein>
<dbReference type="InterPro" id="IPR052438">
    <property type="entry name" value="Chromatin_remod/trans_coact"/>
</dbReference>
<feature type="compositionally biased region" description="Low complexity" evidence="1">
    <location>
        <begin position="254"/>
        <end position="264"/>
    </location>
</feature>
<dbReference type="GO" id="GO:0045893">
    <property type="term" value="P:positive regulation of DNA-templated transcription"/>
    <property type="evidence" value="ECO:0007669"/>
    <property type="project" value="TreeGrafter"/>
</dbReference>
<reference evidence="3 4" key="1">
    <citation type="journal article" date="2023" name="Insect Mol. Biol.">
        <title>Genome sequencing provides insights into the evolution of gene families encoding plant cell wall-degrading enzymes in longhorned beetles.</title>
        <authorList>
            <person name="Shin N.R."/>
            <person name="Okamura Y."/>
            <person name="Kirsch R."/>
            <person name="Pauchet Y."/>
        </authorList>
    </citation>
    <scope>NUCLEOTIDE SEQUENCE [LARGE SCALE GENOMIC DNA]</scope>
    <source>
        <strain evidence="3">EAD_L_NR</strain>
    </source>
</reference>
<feature type="region of interest" description="Disordered" evidence="1">
    <location>
        <begin position="292"/>
        <end position="316"/>
    </location>
</feature>
<evidence type="ECO:0000313" key="3">
    <source>
        <dbReference type="EMBL" id="KAJ8916027.1"/>
    </source>
</evidence>
<evidence type="ECO:0000256" key="1">
    <source>
        <dbReference type="SAM" id="MobiDB-lite"/>
    </source>
</evidence>
<gene>
    <name evidence="3" type="ORF">NQ315_010895</name>
</gene>
<dbReference type="Pfam" id="PF15249">
    <property type="entry name" value="GLTSCR1"/>
    <property type="match status" value="1"/>
</dbReference>
<accession>A0AAV8VPX7</accession>
<keyword evidence="4" id="KW-1185">Reference proteome</keyword>
<dbReference type="PANTHER" id="PTHR15572:SF0">
    <property type="entry name" value="GLUTAMINE-RICH PROTEIN-RELATED"/>
    <property type="match status" value="1"/>
</dbReference>
<evidence type="ECO:0000259" key="2">
    <source>
        <dbReference type="Pfam" id="PF15249"/>
    </source>
</evidence>
<feature type="compositionally biased region" description="Polar residues" evidence="1">
    <location>
        <begin position="226"/>
        <end position="248"/>
    </location>
</feature>
<dbReference type="Proteomes" id="UP001159042">
    <property type="component" value="Unassembled WGS sequence"/>
</dbReference>
<feature type="region of interest" description="Disordered" evidence="1">
    <location>
        <begin position="199"/>
        <end position="268"/>
    </location>
</feature>
<dbReference type="EMBL" id="JANEYG010000046">
    <property type="protein sequence ID" value="KAJ8916027.1"/>
    <property type="molecule type" value="Genomic_DNA"/>
</dbReference>
<organism evidence="3 4">
    <name type="scientific">Exocentrus adspersus</name>
    <dbReference type="NCBI Taxonomy" id="1586481"/>
    <lineage>
        <taxon>Eukaryota</taxon>
        <taxon>Metazoa</taxon>
        <taxon>Ecdysozoa</taxon>
        <taxon>Arthropoda</taxon>
        <taxon>Hexapoda</taxon>
        <taxon>Insecta</taxon>
        <taxon>Pterygota</taxon>
        <taxon>Neoptera</taxon>
        <taxon>Endopterygota</taxon>
        <taxon>Coleoptera</taxon>
        <taxon>Polyphaga</taxon>
        <taxon>Cucujiformia</taxon>
        <taxon>Chrysomeloidea</taxon>
        <taxon>Cerambycidae</taxon>
        <taxon>Lamiinae</taxon>
        <taxon>Acanthocinini</taxon>
        <taxon>Exocentrus</taxon>
    </lineage>
</organism>
<dbReference type="AlphaFoldDB" id="A0AAV8VPX7"/>